<keyword evidence="4" id="KW-1185">Reference proteome</keyword>
<accession>A0A5C5WFM6</accession>
<dbReference type="OrthoDB" id="283630at2"/>
<dbReference type="Proteomes" id="UP000318995">
    <property type="component" value="Unassembled WGS sequence"/>
</dbReference>
<evidence type="ECO:0000259" key="2">
    <source>
        <dbReference type="Pfam" id="PF07589"/>
    </source>
</evidence>
<dbReference type="RefSeq" id="WP_146571299.1">
    <property type="nucleotide sequence ID" value="NZ_SJPH01000001.1"/>
</dbReference>
<feature type="signal peptide" evidence="1">
    <location>
        <begin position="1"/>
        <end position="21"/>
    </location>
</feature>
<comment type="caution">
    <text evidence="3">The sequence shown here is derived from an EMBL/GenBank/DDBJ whole genome shotgun (WGS) entry which is preliminary data.</text>
</comment>
<gene>
    <name evidence="3" type="ORF">Pla111_06710</name>
</gene>
<organism evidence="3 4">
    <name type="scientific">Botrimarina hoheduenensis</name>
    <dbReference type="NCBI Taxonomy" id="2528000"/>
    <lineage>
        <taxon>Bacteria</taxon>
        <taxon>Pseudomonadati</taxon>
        <taxon>Planctomycetota</taxon>
        <taxon>Planctomycetia</taxon>
        <taxon>Pirellulales</taxon>
        <taxon>Lacipirellulaceae</taxon>
        <taxon>Botrimarina</taxon>
    </lineage>
</organism>
<sequence length="252" mass="25642" precursor="true">MRLTNLFALLAAAAVAAPASAGFIVEIDTDGLDNGAFAFSPNFSYGVVQLTAAPDTFGPMIASQSIAATTVGLTGGDSIFGGTALSGLSTPNPDTYIYTYAPGVDGDNDDGKIASNTVLNAGGDVGSNIQSGGSGLYKVYATWPLSSNISNIPTNFVLNDGTSDVLSVSLDQNGKGNEWILLGAVNLDASKTYTLTQTNTPAFVSGGGFNPDAYNNGFVSMRASAVFFDAVPEPASALLVALGMVGVAARRR</sequence>
<keyword evidence="1" id="KW-0732">Signal</keyword>
<evidence type="ECO:0000256" key="1">
    <source>
        <dbReference type="SAM" id="SignalP"/>
    </source>
</evidence>
<evidence type="ECO:0000313" key="3">
    <source>
        <dbReference type="EMBL" id="TWT48895.1"/>
    </source>
</evidence>
<name>A0A5C5WFM6_9BACT</name>
<dbReference type="AlphaFoldDB" id="A0A5C5WFM6"/>
<reference evidence="3 4" key="1">
    <citation type="submission" date="2019-02" db="EMBL/GenBank/DDBJ databases">
        <title>Deep-cultivation of Planctomycetes and their phenomic and genomic characterization uncovers novel biology.</title>
        <authorList>
            <person name="Wiegand S."/>
            <person name="Jogler M."/>
            <person name="Boedeker C."/>
            <person name="Pinto D."/>
            <person name="Vollmers J."/>
            <person name="Rivas-Marin E."/>
            <person name="Kohn T."/>
            <person name="Peeters S.H."/>
            <person name="Heuer A."/>
            <person name="Rast P."/>
            <person name="Oberbeckmann S."/>
            <person name="Bunk B."/>
            <person name="Jeske O."/>
            <person name="Meyerdierks A."/>
            <person name="Storesund J.E."/>
            <person name="Kallscheuer N."/>
            <person name="Luecker S."/>
            <person name="Lage O.M."/>
            <person name="Pohl T."/>
            <person name="Merkel B.J."/>
            <person name="Hornburger P."/>
            <person name="Mueller R.-W."/>
            <person name="Bruemmer F."/>
            <person name="Labrenz M."/>
            <person name="Spormann A.M."/>
            <person name="Op Den Camp H."/>
            <person name="Overmann J."/>
            <person name="Amann R."/>
            <person name="Jetten M.S.M."/>
            <person name="Mascher T."/>
            <person name="Medema M.H."/>
            <person name="Devos D.P."/>
            <person name="Kaster A.-K."/>
            <person name="Ovreas L."/>
            <person name="Rohde M."/>
            <person name="Galperin M.Y."/>
            <person name="Jogler C."/>
        </authorList>
    </citation>
    <scope>NUCLEOTIDE SEQUENCE [LARGE SCALE GENOMIC DNA]</scope>
    <source>
        <strain evidence="3 4">Pla111</strain>
    </source>
</reference>
<dbReference type="Pfam" id="PF07589">
    <property type="entry name" value="PEP-CTERM"/>
    <property type="match status" value="1"/>
</dbReference>
<dbReference type="NCBIfam" id="TIGR02595">
    <property type="entry name" value="PEP_CTERM"/>
    <property type="match status" value="1"/>
</dbReference>
<feature type="chain" id="PRO_5022714091" description="Ice-binding protein C-terminal domain-containing protein" evidence="1">
    <location>
        <begin position="22"/>
        <end position="252"/>
    </location>
</feature>
<protein>
    <recommendedName>
        <fullName evidence="2">Ice-binding protein C-terminal domain-containing protein</fullName>
    </recommendedName>
</protein>
<feature type="domain" description="Ice-binding protein C-terminal" evidence="2">
    <location>
        <begin position="230"/>
        <end position="252"/>
    </location>
</feature>
<dbReference type="InterPro" id="IPR013424">
    <property type="entry name" value="Ice-binding_C"/>
</dbReference>
<dbReference type="EMBL" id="SJPH01000001">
    <property type="protein sequence ID" value="TWT48895.1"/>
    <property type="molecule type" value="Genomic_DNA"/>
</dbReference>
<proteinExistence type="predicted"/>
<evidence type="ECO:0000313" key="4">
    <source>
        <dbReference type="Proteomes" id="UP000318995"/>
    </source>
</evidence>